<evidence type="ECO:0000256" key="6">
    <source>
        <dbReference type="SAM" id="Phobius"/>
    </source>
</evidence>
<feature type="transmembrane region" description="Helical" evidence="6">
    <location>
        <begin position="307"/>
        <end position="330"/>
    </location>
</feature>
<feature type="compositionally biased region" description="Low complexity" evidence="5">
    <location>
        <begin position="476"/>
        <end position="489"/>
    </location>
</feature>
<dbReference type="SUPFAM" id="SSF103481">
    <property type="entry name" value="Multidrug resistance efflux transporter EmrE"/>
    <property type="match status" value="1"/>
</dbReference>
<dbReference type="EMBL" id="JAGTXO010000001">
    <property type="protein sequence ID" value="KAG8470566.1"/>
    <property type="molecule type" value="Genomic_DNA"/>
</dbReference>
<protein>
    <recommendedName>
        <fullName evidence="9">Magnesium transporter</fullName>
    </recommendedName>
</protein>
<evidence type="ECO:0000256" key="4">
    <source>
        <dbReference type="ARBA" id="ARBA00023136"/>
    </source>
</evidence>
<feature type="transmembrane region" description="Helical" evidence="6">
    <location>
        <begin position="116"/>
        <end position="135"/>
    </location>
</feature>
<evidence type="ECO:0000256" key="3">
    <source>
        <dbReference type="ARBA" id="ARBA00022989"/>
    </source>
</evidence>
<feature type="transmembrane region" description="Helical" evidence="6">
    <location>
        <begin position="275"/>
        <end position="295"/>
    </location>
</feature>
<dbReference type="GO" id="GO:0015095">
    <property type="term" value="F:magnesium ion transmembrane transporter activity"/>
    <property type="evidence" value="ECO:0007669"/>
    <property type="project" value="InterPro"/>
</dbReference>
<feature type="transmembrane region" description="Helical" evidence="6">
    <location>
        <begin position="142"/>
        <end position="159"/>
    </location>
</feature>
<reference evidence="7" key="1">
    <citation type="submission" date="2021-05" db="EMBL/GenBank/DDBJ databases">
        <title>The genome of the haptophyte Pavlova lutheri (Diacronema luteri, Pavlovales) - a model for lipid biosynthesis in eukaryotic algae.</title>
        <authorList>
            <person name="Hulatt C.J."/>
            <person name="Posewitz M.C."/>
        </authorList>
    </citation>
    <scope>NUCLEOTIDE SEQUENCE</scope>
    <source>
        <strain evidence="7">NIVA-4/92</strain>
    </source>
</reference>
<keyword evidence="2 6" id="KW-0812">Transmembrane</keyword>
<dbReference type="Proteomes" id="UP000751190">
    <property type="component" value="Unassembled WGS sequence"/>
</dbReference>
<dbReference type="AlphaFoldDB" id="A0A8J5XWY2"/>
<proteinExistence type="predicted"/>
<gene>
    <name evidence="7" type="ORF">KFE25_008987</name>
</gene>
<dbReference type="OrthoDB" id="165382at2759"/>
<dbReference type="PANTHER" id="PTHR12570">
    <property type="match status" value="1"/>
</dbReference>
<organism evidence="7 8">
    <name type="scientific">Diacronema lutheri</name>
    <name type="common">Unicellular marine alga</name>
    <name type="synonym">Monochrysis lutheri</name>
    <dbReference type="NCBI Taxonomy" id="2081491"/>
    <lineage>
        <taxon>Eukaryota</taxon>
        <taxon>Haptista</taxon>
        <taxon>Haptophyta</taxon>
        <taxon>Pavlovophyceae</taxon>
        <taxon>Pavlovales</taxon>
        <taxon>Pavlovaceae</taxon>
        <taxon>Diacronema</taxon>
    </lineage>
</organism>
<evidence type="ECO:0000256" key="5">
    <source>
        <dbReference type="SAM" id="MobiDB-lite"/>
    </source>
</evidence>
<evidence type="ECO:0000313" key="8">
    <source>
        <dbReference type="Proteomes" id="UP000751190"/>
    </source>
</evidence>
<sequence length="524" mass="56056">MASASVLFATAQLGPDLPGTNVTATRHAHLPHVSFNTESAQLVIGIVLAVAGNLVISLGLNVQKYVHNLNDVKPEGERRPFTTNPMWWLGLGGTIAGEVGNFLAFGFAGADIVTPLGAVAVVSNAVIACVFLGELFRIRDALGVLLTCMGTVLIVIKAPASDRDMSVSLFEQYATNPVFLSYIATVGLTGAVLWRMLPRVQARHPAYGLLLCSLLGTITVLCSTALSNFIRVTVNGEQQFTHWLPYALIVVAVPCGVGQVRYLNNTMELFDNTQVVPIYYILFTLSTITGSAMLYQDFDNKAADAVVAFVFGCLLCFAGVTLLTSGRVYVDDELDAQQLPDEQEQSVDLEASIAATECSAASSADERRAKRSSLKTVRHALRHLDSPLFRGAPRSLSRSVAQDGIARADSFDSLYENLGREAGVGSSLPESVRRLGRRPHDRVRVTDAPFGGGEHAMSFLHSSGRRALREGGHMPARAARSASERGALAPPLPTHRRSHSDGGKHGAGVAARHGMEAGLLEEAE</sequence>
<name>A0A8J5XWY2_DIALT</name>
<dbReference type="GO" id="GO:0016020">
    <property type="term" value="C:membrane"/>
    <property type="evidence" value="ECO:0007669"/>
    <property type="project" value="UniProtKB-SubCell"/>
</dbReference>
<feature type="transmembrane region" description="Helical" evidence="6">
    <location>
        <begin position="209"/>
        <end position="231"/>
    </location>
</feature>
<accession>A0A8J5XWY2</accession>
<evidence type="ECO:0000313" key="7">
    <source>
        <dbReference type="EMBL" id="KAG8470566.1"/>
    </source>
</evidence>
<evidence type="ECO:0008006" key="9">
    <source>
        <dbReference type="Google" id="ProtNLM"/>
    </source>
</evidence>
<feature type="region of interest" description="Disordered" evidence="5">
    <location>
        <begin position="470"/>
        <end position="524"/>
    </location>
</feature>
<feature type="transmembrane region" description="Helical" evidence="6">
    <location>
        <begin position="87"/>
        <end position="110"/>
    </location>
</feature>
<keyword evidence="3 6" id="KW-1133">Transmembrane helix</keyword>
<dbReference type="PANTHER" id="PTHR12570:SF65">
    <property type="entry name" value="MAGNESIUM TRANSPORTER NIPA9-RELATED"/>
    <property type="match status" value="1"/>
</dbReference>
<feature type="transmembrane region" description="Helical" evidence="6">
    <location>
        <begin position="42"/>
        <end position="66"/>
    </location>
</feature>
<comment type="subcellular location">
    <subcellularLocation>
        <location evidence="1">Membrane</location>
        <topology evidence="1">Multi-pass membrane protein</topology>
    </subcellularLocation>
</comment>
<feature type="transmembrane region" description="Helical" evidence="6">
    <location>
        <begin position="179"/>
        <end position="197"/>
    </location>
</feature>
<keyword evidence="8" id="KW-1185">Reference proteome</keyword>
<evidence type="ECO:0000256" key="2">
    <source>
        <dbReference type="ARBA" id="ARBA00022692"/>
    </source>
</evidence>
<comment type="caution">
    <text evidence="7">The sequence shown here is derived from an EMBL/GenBank/DDBJ whole genome shotgun (WGS) entry which is preliminary data.</text>
</comment>
<dbReference type="InterPro" id="IPR037185">
    <property type="entry name" value="EmrE-like"/>
</dbReference>
<dbReference type="OMA" id="ITHSHIP"/>
<keyword evidence="4 6" id="KW-0472">Membrane</keyword>
<evidence type="ECO:0000256" key="1">
    <source>
        <dbReference type="ARBA" id="ARBA00004141"/>
    </source>
</evidence>
<dbReference type="Pfam" id="PF05653">
    <property type="entry name" value="Mg_trans_NIPA"/>
    <property type="match status" value="1"/>
</dbReference>
<dbReference type="InterPro" id="IPR008521">
    <property type="entry name" value="Mg_trans_NIPA"/>
</dbReference>
<feature type="transmembrane region" description="Helical" evidence="6">
    <location>
        <begin position="243"/>
        <end position="263"/>
    </location>
</feature>